<dbReference type="HOGENOM" id="CLU_024640_0_1_1"/>
<dbReference type="PANTHER" id="PTHR10811">
    <property type="entry name" value="FRINGE-RELATED"/>
    <property type="match status" value="1"/>
</dbReference>
<keyword evidence="2" id="KW-1185">Reference proteome</keyword>
<dbReference type="EMBL" id="AZHE01000018">
    <property type="protein sequence ID" value="KHN96005.1"/>
    <property type="molecule type" value="Genomic_DNA"/>
</dbReference>
<sequence length="486" mass="53869">MGVAVRPFKVPMGKRRPALVLTAATFSLLLLLYLGAFADSALPEQLRVSKPCRPDLDHLRRSSYELTQQIVYHKRCLRGLRSDETARHVVSDVAQPLIEPGGGGVLQLNHGCRGAAPDDEPCDAVPVHVPPPYPRRDYSEFLFGVASSSERLVDSIAHFAHWLGDTDARLLAIVVDARFSDAQMRRLTAQYRQAGIRFIGVRPANASIGVNEQHFAAVCDLARHADAATRWAVIIDDDTFFPSLWPVAQALGRHDAAVPAYVGGLSESSHAVSFHGRMAYGGGGIFLSLPLLRLLEPQVDACLRESSVREGDGMLRYCVEHKTAVNFTQVRGLHQLDLAGDLSGFYESGRMPLSLHHWKTWHRAPVDKMSAAVRFCGSCLLQRWRFARDTVLSNGYSIAVYPGGTAGLALHRTEATWDPRDDDWEWSLGPLRERVPAAGKKSYRLLDAEVVGPSLRQLYVHRASDAVPGAPHDPRDEVVELWWDWE</sequence>
<dbReference type="RefSeq" id="XP_040677071.1">
    <property type="nucleotide sequence ID" value="XM_040824908.1"/>
</dbReference>
<dbReference type="InterPro" id="IPR006740">
    <property type="entry name" value="DUF604"/>
</dbReference>
<gene>
    <name evidence="1" type="ORF">MAM_06110</name>
</gene>
<dbReference type="GeneID" id="63740565"/>
<dbReference type="Proteomes" id="UP000030816">
    <property type="component" value="Unassembled WGS sequence"/>
</dbReference>
<evidence type="ECO:0000313" key="1">
    <source>
        <dbReference type="EMBL" id="KHN96005.1"/>
    </source>
</evidence>
<name>A0A0B2WSS4_METAS</name>
<dbReference type="Gene3D" id="3.90.550.50">
    <property type="match status" value="1"/>
</dbReference>
<evidence type="ECO:0000313" key="2">
    <source>
        <dbReference type="Proteomes" id="UP000030816"/>
    </source>
</evidence>
<dbReference type="AlphaFoldDB" id="A0A0B2WSS4"/>
<dbReference type="OrthoDB" id="414175at2759"/>
<evidence type="ECO:0008006" key="3">
    <source>
        <dbReference type="Google" id="ProtNLM"/>
    </source>
</evidence>
<reference evidence="1 2" key="1">
    <citation type="journal article" date="2014" name="Proc. Natl. Acad. Sci. U.S.A.">
        <title>Trajectory and genomic determinants of fungal-pathogen speciation and host adaptation.</title>
        <authorList>
            <person name="Hu X."/>
            <person name="Xiao G."/>
            <person name="Zheng P."/>
            <person name="Shang Y."/>
            <person name="Su Y."/>
            <person name="Zhang X."/>
            <person name="Liu X."/>
            <person name="Zhan S."/>
            <person name="St Leger R.J."/>
            <person name="Wang C."/>
        </authorList>
    </citation>
    <scope>NUCLEOTIDE SEQUENCE [LARGE SCALE GENOMIC DNA]</scope>
    <source>
        <strain evidence="1 2">ARSEF 1941</strain>
    </source>
</reference>
<dbReference type="Pfam" id="PF04646">
    <property type="entry name" value="DUF604"/>
    <property type="match status" value="1"/>
</dbReference>
<protein>
    <recommendedName>
        <fullName evidence="3">Glycosyltransferase family 31 protein</fullName>
    </recommendedName>
</protein>
<comment type="caution">
    <text evidence="1">The sequence shown here is derived from an EMBL/GenBank/DDBJ whole genome shotgun (WGS) entry which is preliminary data.</text>
</comment>
<proteinExistence type="predicted"/>
<accession>A0A0B2WSS4</accession>
<dbReference type="STRING" id="1081103.A0A0B2WSS4"/>
<organism evidence="1 2">
    <name type="scientific">Metarhizium album (strain ARSEF 1941)</name>
    <dbReference type="NCBI Taxonomy" id="1081103"/>
    <lineage>
        <taxon>Eukaryota</taxon>
        <taxon>Fungi</taxon>
        <taxon>Dikarya</taxon>
        <taxon>Ascomycota</taxon>
        <taxon>Pezizomycotina</taxon>
        <taxon>Sordariomycetes</taxon>
        <taxon>Hypocreomycetidae</taxon>
        <taxon>Hypocreales</taxon>
        <taxon>Clavicipitaceae</taxon>
        <taxon>Metarhizium</taxon>
    </lineage>
</organism>